<dbReference type="AlphaFoldDB" id="A0AAW0I5Z3"/>
<reference evidence="2 3" key="1">
    <citation type="journal article" date="2018" name="Sci. Data">
        <title>The draft genome sequence of cork oak.</title>
        <authorList>
            <person name="Ramos A.M."/>
            <person name="Usie A."/>
            <person name="Barbosa P."/>
            <person name="Barros P.M."/>
            <person name="Capote T."/>
            <person name="Chaves I."/>
            <person name="Simoes F."/>
            <person name="Abreu I."/>
            <person name="Carrasquinho I."/>
            <person name="Faro C."/>
            <person name="Guimaraes J.B."/>
            <person name="Mendonca D."/>
            <person name="Nobrega F."/>
            <person name="Rodrigues L."/>
            <person name="Saibo N.J.M."/>
            <person name="Varela M.C."/>
            <person name="Egas C."/>
            <person name="Matos J."/>
            <person name="Miguel C.M."/>
            <person name="Oliveira M.M."/>
            <person name="Ricardo C.P."/>
            <person name="Goncalves S."/>
        </authorList>
    </citation>
    <scope>NUCLEOTIDE SEQUENCE [LARGE SCALE GENOMIC DNA]</scope>
    <source>
        <strain evidence="3">cv. HL8</strain>
    </source>
</reference>
<dbReference type="EMBL" id="PKMF04002338">
    <property type="protein sequence ID" value="KAK7809590.1"/>
    <property type="molecule type" value="Genomic_DNA"/>
</dbReference>
<organism evidence="2 3">
    <name type="scientific">Quercus suber</name>
    <name type="common">Cork oak</name>
    <dbReference type="NCBI Taxonomy" id="58331"/>
    <lineage>
        <taxon>Eukaryota</taxon>
        <taxon>Viridiplantae</taxon>
        <taxon>Streptophyta</taxon>
        <taxon>Embryophyta</taxon>
        <taxon>Tracheophyta</taxon>
        <taxon>Spermatophyta</taxon>
        <taxon>Magnoliopsida</taxon>
        <taxon>eudicotyledons</taxon>
        <taxon>Gunneridae</taxon>
        <taxon>Pentapetalae</taxon>
        <taxon>rosids</taxon>
        <taxon>fabids</taxon>
        <taxon>Fagales</taxon>
        <taxon>Fagaceae</taxon>
        <taxon>Quercus</taxon>
    </lineage>
</organism>
<evidence type="ECO:0000313" key="2">
    <source>
        <dbReference type="EMBL" id="KAK7809590.1"/>
    </source>
</evidence>
<gene>
    <name evidence="2" type="ORF">CFP56_018456</name>
</gene>
<accession>A0AAW0I5Z3</accession>
<sequence>VTPSSLCACDSFNELKRGTRDKQVDLDLLTLRVLKDFILFLSKKPYLPLTSEEKKLQYRFKPTWGSFQKKGSNLDSSKTCTHYQLPNLNAKRKRFSQPIGIADPERKASLPPKGFACASPKIITRLKIILPKKPHLGISTASSIVVPNHSESPKPMPPGVIDGLNCQGLKVVTQKRRKATKEDKIEEKPPKKPKLNPTLLLSNPSPKLPQTF</sequence>
<name>A0AAW0I5Z3_QUESU</name>
<feature type="region of interest" description="Disordered" evidence="1">
    <location>
        <begin position="173"/>
        <end position="212"/>
    </location>
</feature>
<keyword evidence="3" id="KW-1185">Reference proteome</keyword>
<feature type="compositionally biased region" description="Basic and acidic residues" evidence="1">
    <location>
        <begin position="180"/>
        <end position="190"/>
    </location>
</feature>
<protein>
    <submittedName>
        <fullName evidence="2">Uncharacterized protein</fullName>
    </submittedName>
</protein>
<feature type="compositionally biased region" description="Low complexity" evidence="1">
    <location>
        <begin position="195"/>
        <end position="212"/>
    </location>
</feature>
<evidence type="ECO:0000256" key="1">
    <source>
        <dbReference type="SAM" id="MobiDB-lite"/>
    </source>
</evidence>
<dbReference type="Proteomes" id="UP000237347">
    <property type="component" value="Unassembled WGS sequence"/>
</dbReference>
<comment type="caution">
    <text evidence="2">The sequence shown here is derived from an EMBL/GenBank/DDBJ whole genome shotgun (WGS) entry which is preliminary data.</text>
</comment>
<evidence type="ECO:0000313" key="3">
    <source>
        <dbReference type="Proteomes" id="UP000237347"/>
    </source>
</evidence>
<proteinExistence type="predicted"/>
<feature type="non-terminal residue" evidence="2">
    <location>
        <position position="1"/>
    </location>
</feature>